<evidence type="ECO:0000256" key="2">
    <source>
        <dbReference type="ARBA" id="ARBA00022679"/>
    </source>
</evidence>
<dbReference type="EMBL" id="JBHSBN010000015">
    <property type="protein sequence ID" value="MFC4108421.1"/>
    <property type="molecule type" value="Genomic_DNA"/>
</dbReference>
<evidence type="ECO:0000256" key="1">
    <source>
        <dbReference type="ARBA" id="ARBA00008467"/>
    </source>
</evidence>
<dbReference type="PROSITE" id="PS00606">
    <property type="entry name" value="KS3_1"/>
    <property type="match status" value="1"/>
</dbReference>
<gene>
    <name evidence="5" type="ORF">ACFOX0_21115</name>
</gene>
<evidence type="ECO:0000313" key="5">
    <source>
        <dbReference type="EMBL" id="MFC4108421.1"/>
    </source>
</evidence>
<evidence type="ECO:0000313" key="6">
    <source>
        <dbReference type="Proteomes" id="UP001595868"/>
    </source>
</evidence>
<sequence>MPTDAGRPPAVAVAGVGAVSAAGLGADRLWSAVTGGRVLTGPVTRFDVSGYPTRRAGEVPAAALAALAGPVPAHESLVGPVPGLESLAGPVPGPESLAGRYLAAAVLEALAHAGLAADYRREVLGLYVGTVMGTRPLLDRGIEPGRLRVSGSGWARADGLLDPVRAVVRGIGPAVLVGPGCSSGNAAIAAGFRAVRAGEVDVAVCAGVDELSLEVFAMFTSLRALAPDVVRPFDADRRGTMPAEGAGVLVLERADRLATRGGPVRARLLACASAADAYHPTQPHPDGAALVATMQAALARAGRQPDDVDWVCAHGTGTPANDGVEARATAKVLAGRDRPVVSSVKGQLGHAVGAAAALEAVLVVRALAEDFVPGNVTLHRPDPECDGIDLVPPEGRRTRLDLVASPAFGFGGAVTTLLFGKGDGLPVGRGDGLSVGRGDGLSVGKGDGDVG</sequence>
<dbReference type="SMART" id="SM00825">
    <property type="entry name" value="PKS_KS"/>
    <property type="match status" value="1"/>
</dbReference>
<dbReference type="Pfam" id="PF02801">
    <property type="entry name" value="Ketoacyl-synt_C"/>
    <property type="match status" value="1"/>
</dbReference>
<keyword evidence="6" id="KW-1185">Reference proteome</keyword>
<evidence type="ECO:0000256" key="3">
    <source>
        <dbReference type="RuleBase" id="RU003694"/>
    </source>
</evidence>
<accession>A0ABV8KR79</accession>
<keyword evidence="2 3" id="KW-0808">Transferase</keyword>
<dbReference type="Pfam" id="PF00109">
    <property type="entry name" value="ketoacyl-synt"/>
    <property type="match status" value="1"/>
</dbReference>
<reference evidence="6" key="1">
    <citation type="journal article" date="2019" name="Int. J. Syst. Evol. Microbiol.">
        <title>The Global Catalogue of Microorganisms (GCM) 10K type strain sequencing project: providing services to taxonomists for standard genome sequencing and annotation.</title>
        <authorList>
            <consortium name="The Broad Institute Genomics Platform"/>
            <consortium name="The Broad Institute Genome Sequencing Center for Infectious Disease"/>
            <person name="Wu L."/>
            <person name="Ma J."/>
        </authorList>
    </citation>
    <scope>NUCLEOTIDE SEQUENCE [LARGE SCALE GENOMIC DNA]</scope>
    <source>
        <strain evidence="6">2902at01</strain>
    </source>
</reference>
<organism evidence="5 6">
    <name type="scientific">Micromonospora zhanjiangensis</name>
    <dbReference type="NCBI Taxonomy" id="1522057"/>
    <lineage>
        <taxon>Bacteria</taxon>
        <taxon>Bacillati</taxon>
        <taxon>Actinomycetota</taxon>
        <taxon>Actinomycetes</taxon>
        <taxon>Micromonosporales</taxon>
        <taxon>Micromonosporaceae</taxon>
        <taxon>Micromonospora</taxon>
    </lineage>
</organism>
<proteinExistence type="inferred from homology"/>
<comment type="caution">
    <text evidence="5">The sequence shown here is derived from an EMBL/GenBank/DDBJ whole genome shotgun (WGS) entry which is preliminary data.</text>
</comment>
<dbReference type="PROSITE" id="PS52004">
    <property type="entry name" value="KS3_2"/>
    <property type="match status" value="1"/>
</dbReference>
<dbReference type="RefSeq" id="WP_377548639.1">
    <property type="nucleotide sequence ID" value="NZ_JBHSBN010000015.1"/>
</dbReference>
<dbReference type="PANTHER" id="PTHR11712">
    <property type="entry name" value="POLYKETIDE SYNTHASE-RELATED"/>
    <property type="match status" value="1"/>
</dbReference>
<dbReference type="InterPro" id="IPR014031">
    <property type="entry name" value="Ketoacyl_synth_C"/>
</dbReference>
<feature type="domain" description="Ketosynthase family 3 (KS3)" evidence="4">
    <location>
        <begin position="8"/>
        <end position="421"/>
    </location>
</feature>
<dbReference type="InterPro" id="IPR016039">
    <property type="entry name" value="Thiolase-like"/>
</dbReference>
<dbReference type="PANTHER" id="PTHR11712:SF347">
    <property type="entry name" value="BETA KETOACYL-ACYL CARRIER PROTEIN SYNTHASE"/>
    <property type="match status" value="1"/>
</dbReference>
<evidence type="ECO:0000259" key="4">
    <source>
        <dbReference type="PROSITE" id="PS52004"/>
    </source>
</evidence>
<dbReference type="Proteomes" id="UP001595868">
    <property type="component" value="Unassembled WGS sequence"/>
</dbReference>
<protein>
    <submittedName>
        <fullName evidence="5">Beta-ketoacyl synthase N-terminal-like domain-containing protein</fullName>
    </submittedName>
</protein>
<dbReference type="Gene3D" id="3.40.47.10">
    <property type="match status" value="2"/>
</dbReference>
<dbReference type="InterPro" id="IPR000794">
    <property type="entry name" value="Beta-ketoacyl_synthase"/>
</dbReference>
<dbReference type="SUPFAM" id="SSF53901">
    <property type="entry name" value="Thiolase-like"/>
    <property type="match status" value="2"/>
</dbReference>
<name>A0ABV8KR79_9ACTN</name>
<dbReference type="InterPro" id="IPR018201">
    <property type="entry name" value="Ketoacyl_synth_AS"/>
</dbReference>
<dbReference type="InterPro" id="IPR020841">
    <property type="entry name" value="PKS_Beta-ketoAc_synthase_dom"/>
</dbReference>
<dbReference type="InterPro" id="IPR014030">
    <property type="entry name" value="Ketoacyl_synth_N"/>
</dbReference>
<comment type="similarity">
    <text evidence="1 3">Belongs to the thiolase-like superfamily. Beta-ketoacyl-ACP synthases family.</text>
</comment>